<protein>
    <submittedName>
        <fullName evidence="11">Undecaprenyl-phosphate galactose phosphotransferase</fullName>
    </submittedName>
</protein>
<feature type="transmembrane region" description="Helical" evidence="9">
    <location>
        <begin position="21"/>
        <end position="48"/>
    </location>
</feature>
<dbReference type="PANTHER" id="PTHR30576">
    <property type="entry name" value="COLANIC BIOSYNTHESIS UDP-GLUCOSE LIPID CARRIER TRANSFERASE"/>
    <property type="match status" value="1"/>
</dbReference>
<dbReference type="HOGENOM" id="CLU_024920_3_5_12"/>
<reference evidence="11 12" key="2">
    <citation type="journal article" date="2011" name="ISME J.">
        <title>RNA-seq reveals cooperative metabolic interactions between two termite-gut spirochete species in co-culture.</title>
        <authorList>
            <person name="Rosenthal A.Z."/>
            <person name="Matson E.G."/>
            <person name="Eldar A."/>
            <person name="Leadbetter J.R."/>
        </authorList>
    </citation>
    <scope>NUCLEOTIDE SEQUENCE [LARGE SCALE GENOMIC DNA]</scope>
    <source>
        <strain evidence="12">ATCC BAA-888 / DSM 13862 / ZAS-9</strain>
    </source>
</reference>
<dbReference type="Proteomes" id="UP000009222">
    <property type="component" value="Chromosome"/>
</dbReference>
<feature type="transmembrane region" description="Helical" evidence="9">
    <location>
        <begin position="285"/>
        <end position="309"/>
    </location>
</feature>
<dbReference type="Pfam" id="PF13727">
    <property type="entry name" value="CoA_binding_3"/>
    <property type="match status" value="1"/>
</dbReference>
<keyword evidence="6 9" id="KW-0812">Transmembrane</keyword>
<dbReference type="InterPro" id="IPR017472">
    <property type="entry name" value="Undecaprenyl-P_galact_Ptfrase"/>
</dbReference>
<dbReference type="InterPro" id="IPR003362">
    <property type="entry name" value="Bact_transf"/>
</dbReference>
<evidence type="ECO:0000259" key="10">
    <source>
        <dbReference type="Pfam" id="PF02397"/>
    </source>
</evidence>
<dbReference type="PANTHER" id="PTHR30576:SF4">
    <property type="entry name" value="UNDECAPRENYL-PHOSPHATE GALACTOSE PHOSPHOTRANSFERASE"/>
    <property type="match status" value="1"/>
</dbReference>
<evidence type="ECO:0000313" key="12">
    <source>
        <dbReference type="Proteomes" id="UP000009222"/>
    </source>
</evidence>
<feature type="transmembrane region" description="Helical" evidence="9">
    <location>
        <begin position="115"/>
        <end position="135"/>
    </location>
</feature>
<name>F5YAT6_LEAAZ</name>
<feature type="domain" description="Bacterial sugar transferase" evidence="10">
    <location>
        <begin position="283"/>
        <end position="475"/>
    </location>
</feature>
<reference evidence="12" key="1">
    <citation type="submission" date="2009-12" db="EMBL/GenBank/DDBJ databases">
        <title>Complete sequence of Treponema azotonutricium strain ZAS-9.</title>
        <authorList>
            <person name="Tetu S.G."/>
            <person name="Matson E."/>
            <person name="Ren Q."/>
            <person name="Seshadri R."/>
            <person name="Elbourne L."/>
            <person name="Hassan K.A."/>
            <person name="Durkin A."/>
            <person name="Radune D."/>
            <person name="Mohamoud Y."/>
            <person name="Shay R."/>
            <person name="Jin S."/>
            <person name="Zhang X."/>
            <person name="Lucey K."/>
            <person name="Ballor N.R."/>
            <person name="Ottesen E."/>
            <person name="Rosenthal R."/>
            <person name="Allen A."/>
            <person name="Leadbetter J.R."/>
            <person name="Paulsen I.T."/>
        </authorList>
    </citation>
    <scope>NUCLEOTIDE SEQUENCE [LARGE SCALE GENOMIC DNA]</scope>
    <source>
        <strain evidence="12">ATCC BAA-888 / DSM 13862 / ZAS-9</strain>
    </source>
</reference>
<keyword evidence="8 9" id="KW-0472">Membrane</keyword>
<comment type="similarity">
    <text evidence="3">Belongs to the bacterial sugar transferase family.</text>
</comment>
<evidence type="ECO:0000256" key="8">
    <source>
        <dbReference type="ARBA" id="ARBA00023136"/>
    </source>
</evidence>
<keyword evidence="5 11" id="KW-0808">Transferase</keyword>
<evidence type="ECO:0000256" key="9">
    <source>
        <dbReference type="SAM" id="Phobius"/>
    </source>
</evidence>
<dbReference type="EMBL" id="CP001841">
    <property type="protein sequence ID" value="AEF80788.1"/>
    <property type="molecule type" value="Genomic_DNA"/>
</dbReference>
<dbReference type="InterPro" id="IPR036291">
    <property type="entry name" value="NAD(P)-bd_dom_sf"/>
</dbReference>
<dbReference type="eggNOG" id="COG2148">
    <property type="taxonomic scope" value="Bacteria"/>
</dbReference>
<proteinExistence type="inferred from homology"/>
<evidence type="ECO:0000313" key="11">
    <source>
        <dbReference type="EMBL" id="AEF80788.1"/>
    </source>
</evidence>
<organism evidence="11 12">
    <name type="scientific">Leadbettera azotonutricia (strain ATCC BAA-888 / DSM 13862 / ZAS-9)</name>
    <name type="common">Treponema azotonutricium</name>
    <dbReference type="NCBI Taxonomy" id="545695"/>
    <lineage>
        <taxon>Bacteria</taxon>
        <taxon>Pseudomonadati</taxon>
        <taxon>Spirochaetota</taxon>
        <taxon>Spirochaetia</taxon>
        <taxon>Spirochaetales</taxon>
        <taxon>Breznakiellaceae</taxon>
        <taxon>Leadbettera</taxon>
    </lineage>
</organism>
<dbReference type="STRING" id="545695.TREAZ_0695"/>
<dbReference type="NCBIfam" id="TIGR03022">
    <property type="entry name" value="WbaP_sugtrans"/>
    <property type="match status" value="1"/>
</dbReference>
<evidence type="ECO:0000256" key="5">
    <source>
        <dbReference type="ARBA" id="ARBA00022679"/>
    </source>
</evidence>
<sequence>MTLCEFDGWYRARYHRTSSALTATALIVADFFGVMVSFGAGFFLVNLYDMSYINFRSFVTYWPYLPIFILIFQIMNLYPGVSLAPADELRGFTIGSLMAHGGIIVSRYIEDQEFDAISVAFIISFIFSAFILMVCRDIMHSLLGKIKLNNIPAVVFGGGPAGQIMVDRLLKSKKAGYIPVVILDDNPECGDEYRGIPVIRDIHLGPELVARYNIKMAIVAMPSLQPEEMARLINYSVSAFRYNVLIPDFVTLNNIWVSVRDFDGILGLATSHRLRMPWNLAIKRLMDLTIVIIGGLALLPFFLFIALLVKLSSPGPVLYGHKRLGLNGKTFKAYKFRSMAMDADKKLEEFLASDPALRDEWEASRKLKNDPRVTGIGKLIRRTSLDEFPQLINVLKGEMSLVGPRPVVEAEVEKYGENYNRIFSVKPGLTGLWQVSGRSDKDYAERVSYDTYYLQSWSVWLDIWVIYKTPAAVLKGKGAY</sequence>
<evidence type="ECO:0000256" key="3">
    <source>
        <dbReference type="ARBA" id="ARBA00006464"/>
    </source>
</evidence>
<dbReference type="SUPFAM" id="SSF51735">
    <property type="entry name" value="NAD(P)-binding Rossmann-fold domains"/>
    <property type="match status" value="1"/>
</dbReference>
<evidence type="ECO:0000256" key="7">
    <source>
        <dbReference type="ARBA" id="ARBA00022989"/>
    </source>
</evidence>
<feature type="transmembrane region" description="Helical" evidence="9">
    <location>
        <begin position="60"/>
        <end position="79"/>
    </location>
</feature>
<dbReference type="AlphaFoldDB" id="F5YAT6"/>
<accession>F5YAT6</accession>
<keyword evidence="7 9" id="KW-1133">Transmembrane helix</keyword>
<dbReference type="Gene3D" id="3.40.50.720">
    <property type="entry name" value="NAD(P)-binding Rossmann-like Domain"/>
    <property type="match status" value="1"/>
</dbReference>
<dbReference type="GO" id="GO:0000271">
    <property type="term" value="P:polysaccharide biosynthetic process"/>
    <property type="evidence" value="ECO:0007669"/>
    <property type="project" value="InterPro"/>
</dbReference>
<dbReference type="RefSeq" id="WP_015711268.1">
    <property type="nucleotide sequence ID" value="NC_015577.1"/>
</dbReference>
<evidence type="ECO:0000256" key="6">
    <source>
        <dbReference type="ARBA" id="ARBA00022692"/>
    </source>
</evidence>
<gene>
    <name evidence="11" type="ordered locus">TREAZ_0695</name>
</gene>
<evidence type="ECO:0000256" key="1">
    <source>
        <dbReference type="ARBA" id="ARBA00004141"/>
    </source>
</evidence>
<comment type="subcellular location">
    <subcellularLocation>
        <location evidence="2">Cell membrane</location>
    </subcellularLocation>
    <subcellularLocation>
        <location evidence="1">Membrane</location>
        <topology evidence="1">Multi-pass membrane protein</topology>
    </subcellularLocation>
</comment>
<keyword evidence="12" id="KW-1185">Reference proteome</keyword>
<dbReference type="NCBIfam" id="TIGR03025">
    <property type="entry name" value="EPS_sugtrans"/>
    <property type="match status" value="1"/>
</dbReference>
<dbReference type="Pfam" id="PF02397">
    <property type="entry name" value="Bac_transf"/>
    <property type="match status" value="1"/>
</dbReference>
<keyword evidence="4" id="KW-1003">Cell membrane</keyword>
<evidence type="ECO:0000256" key="2">
    <source>
        <dbReference type="ARBA" id="ARBA00004236"/>
    </source>
</evidence>
<dbReference type="GO" id="GO:0005886">
    <property type="term" value="C:plasma membrane"/>
    <property type="evidence" value="ECO:0007669"/>
    <property type="project" value="UniProtKB-SubCell"/>
</dbReference>
<dbReference type="GO" id="GO:0016780">
    <property type="term" value="F:phosphotransferase activity, for other substituted phosphate groups"/>
    <property type="evidence" value="ECO:0007669"/>
    <property type="project" value="TreeGrafter"/>
</dbReference>
<dbReference type="InParanoid" id="F5YAT6"/>
<dbReference type="InterPro" id="IPR017475">
    <property type="entry name" value="EPS_sugar_tfrase"/>
</dbReference>
<evidence type="ECO:0000256" key="4">
    <source>
        <dbReference type="ARBA" id="ARBA00022475"/>
    </source>
</evidence>
<dbReference type="KEGG" id="taz:TREAZ_0695"/>